<evidence type="ECO:0000313" key="2">
    <source>
        <dbReference type="Proteomes" id="UP000294933"/>
    </source>
</evidence>
<reference evidence="1 2" key="1">
    <citation type="submission" date="2018-06" db="EMBL/GenBank/DDBJ databases">
        <title>A transcriptomic atlas of mushroom development highlights an independent origin of complex multicellularity.</title>
        <authorList>
            <consortium name="DOE Joint Genome Institute"/>
            <person name="Krizsan K."/>
            <person name="Almasi E."/>
            <person name="Merenyi Z."/>
            <person name="Sahu N."/>
            <person name="Viragh M."/>
            <person name="Koszo T."/>
            <person name="Mondo S."/>
            <person name="Kiss B."/>
            <person name="Balint B."/>
            <person name="Kues U."/>
            <person name="Barry K."/>
            <person name="Hegedus J.C."/>
            <person name="Henrissat B."/>
            <person name="Johnson J."/>
            <person name="Lipzen A."/>
            <person name="Ohm R."/>
            <person name="Nagy I."/>
            <person name="Pangilinan J."/>
            <person name="Yan J."/>
            <person name="Xiong Y."/>
            <person name="Grigoriev I.V."/>
            <person name="Hibbett D.S."/>
            <person name="Nagy L.G."/>
        </authorList>
    </citation>
    <scope>NUCLEOTIDE SEQUENCE [LARGE SCALE GENOMIC DNA]</scope>
    <source>
        <strain evidence="1 2">SZMC22713</strain>
    </source>
</reference>
<keyword evidence="2" id="KW-1185">Reference proteome</keyword>
<gene>
    <name evidence="1" type="ORF">BD410DRAFT_753467</name>
</gene>
<dbReference type="STRING" id="50990.A0A4Y7PSZ8"/>
<evidence type="ECO:0008006" key="3">
    <source>
        <dbReference type="Google" id="ProtNLM"/>
    </source>
</evidence>
<accession>A0A4Y7PSZ8</accession>
<dbReference type="InterPro" id="IPR011333">
    <property type="entry name" value="SKP1/BTB/POZ_sf"/>
</dbReference>
<proteinExistence type="predicted"/>
<organism evidence="1 2">
    <name type="scientific">Rickenella mellea</name>
    <dbReference type="NCBI Taxonomy" id="50990"/>
    <lineage>
        <taxon>Eukaryota</taxon>
        <taxon>Fungi</taxon>
        <taxon>Dikarya</taxon>
        <taxon>Basidiomycota</taxon>
        <taxon>Agaricomycotina</taxon>
        <taxon>Agaricomycetes</taxon>
        <taxon>Hymenochaetales</taxon>
        <taxon>Rickenellaceae</taxon>
        <taxon>Rickenella</taxon>
    </lineage>
</organism>
<dbReference type="VEuPathDB" id="FungiDB:BD410DRAFT_753467"/>
<name>A0A4Y7PSZ8_9AGAM</name>
<sequence>MDSPHGVAEESSVVRHEQYYFSFIVFRIENCLFKLPRHFVEQSEVFQGMCDVAQADTEEGTCDQRPIHLAQTKWKDFEAFLKVALPTTEGGAHNDTTLSCEEWLAVLELAHKYNFKNTRQLAITALNNHPMEEIKKITIIKKYEIEEWASAAYEKLMVRDCSLTHDEMELLGLKLSSKMADAREKFMMLRGAAIMRSGQSQYWYCEYSGCKKGPQNLQQFACPHCNQNRSTLPRTPTDQTAIREVIRVVFGDPVTIL</sequence>
<dbReference type="EMBL" id="ML170211">
    <property type="protein sequence ID" value="TDL18191.1"/>
    <property type="molecule type" value="Genomic_DNA"/>
</dbReference>
<protein>
    <recommendedName>
        <fullName evidence="3">BTB domain-containing protein</fullName>
    </recommendedName>
</protein>
<evidence type="ECO:0000313" key="1">
    <source>
        <dbReference type="EMBL" id="TDL18191.1"/>
    </source>
</evidence>
<dbReference type="OrthoDB" id="3193844at2759"/>
<dbReference type="Proteomes" id="UP000294933">
    <property type="component" value="Unassembled WGS sequence"/>
</dbReference>
<dbReference type="AlphaFoldDB" id="A0A4Y7PSZ8"/>
<dbReference type="Gene3D" id="3.30.710.10">
    <property type="entry name" value="Potassium Channel Kv1.1, Chain A"/>
    <property type="match status" value="1"/>
</dbReference>